<gene>
    <name evidence="2" type="ORF">JFN88_07130</name>
</gene>
<evidence type="ECO:0000256" key="1">
    <source>
        <dbReference type="ARBA" id="ARBA00006479"/>
    </source>
</evidence>
<comment type="similarity">
    <text evidence="1">Belongs to the ROK (NagC/XylR) family.</text>
</comment>
<dbReference type="EMBL" id="JAELUP010000017">
    <property type="protein sequence ID" value="MBJ6361087.1"/>
    <property type="molecule type" value="Genomic_DNA"/>
</dbReference>
<keyword evidence="3" id="KW-1185">Reference proteome</keyword>
<accession>A0A934J651</accession>
<sequence length="333" mass="37130">MKIALVFDIGGTSFRTGVLNEEMTLLENEKFDSVNYLNSKGVTSFQIKEALVRSIYEKYKHYQNKGYVISEIGIGFPGPVNSAGEVQEAPTLWGPMDKPYPLMKEIKNLIPNLPVVIINDLTAAGWRYIEENNGTFGIITVSSGVGNKLFWKKETLLSASGYGGELGHSYFGNEYKDFLCGCGYKGHIGAIASGRGVEQIANRYIVKEHDLYKKSIFNGKKKITTYDLIQGLDREDAFSEMIVKEGALPIASGIHFIYSLVGIEHFIIIGGFACSVGQKYIRYLNEHLIEMGIMGKTENEIIKMVKLGKSDDLNGLYGMGNYLKYNKSKELIF</sequence>
<dbReference type="Proteomes" id="UP000640274">
    <property type="component" value="Unassembled WGS sequence"/>
</dbReference>
<dbReference type="InterPro" id="IPR043129">
    <property type="entry name" value="ATPase_NBD"/>
</dbReference>
<dbReference type="RefSeq" id="WP_199018640.1">
    <property type="nucleotide sequence ID" value="NZ_JAELUP010000017.1"/>
</dbReference>
<comment type="caution">
    <text evidence="2">The sequence shown here is derived from an EMBL/GenBank/DDBJ whole genome shotgun (WGS) entry which is preliminary data.</text>
</comment>
<dbReference type="PANTHER" id="PTHR18964:SF149">
    <property type="entry name" value="BIFUNCTIONAL UDP-N-ACETYLGLUCOSAMINE 2-EPIMERASE_N-ACETYLMANNOSAMINE KINASE"/>
    <property type="match status" value="1"/>
</dbReference>
<dbReference type="AlphaFoldDB" id="A0A934J651"/>
<proteinExistence type="inferred from homology"/>
<organism evidence="2 3">
    <name type="scientific">Paenibacillus roseus</name>
    <dbReference type="NCBI Taxonomy" id="2798579"/>
    <lineage>
        <taxon>Bacteria</taxon>
        <taxon>Bacillati</taxon>
        <taxon>Bacillota</taxon>
        <taxon>Bacilli</taxon>
        <taxon>Bacillales</taxon>
        <taxon>Paenibacillaceae</taxon>
        <taxon>Paenibacillus</taxon>
    </lineage>
</organism>
<protein>
    <submittedName>
        <fullName evidence="2">ROK family protein</fullName>
    </submittedName>
</protein>
<dbReference type="SUPFAM" id="SSF53067">
    <property type="entry name" value="Actin-like ATPase domain"/>
    <property type="match status" value="1"/>
</dbReference>
<dbReference type="Pfam" id="PF00480">
    <property type="entry name" value="ROK"/>
    <property type="match status" value="1"/>
</dbReference>
<dbReference type="PANTHER" id="PTHR18964">
    <property type="entry name" value="ROK (REPRESSOR, ORF, KINASE) FAMILY"/>
    <property type="match status" value="1"/>
</dbReference>
<evidence type="ECO:0000313" key="2">
    <source>
        <dbReference type="EMBL" id="MBJ6361087.1"/>
    </source>
</evidence>
<dbReference type="InterPro" id="IPR000600">
    <property type="entry name" value="ROK"/>
</dbReference>
<dbReference type="Gene3D" id="3.30.420.40">
    <property type="match status" value="2"/>
</dbReference>
<evidence type="ECO:0000313" key="3">
    <source>
        <dbReference type="Proteomes" id="UP000640274"/>
    </source>
</evidence>
<reference evidence="2" key="1">
    <citation type="submission" date="2020-12" db="EMBL/GenBank/DDBJ databases">
        <authorList>
            <person name="Huq M.A."/>
        </authorList>
    </citation>
    <scope>NUCLEOTIDE SEQUENCE</scope>
    <source>
        <strain evidence="2">MAHUQ-46</strain>
    </source>
</reference>
<name>A0A934J651_9BACL</name>